<organism evidence="7 8">
    <name type="scientific">Candidatus Staskawiczbacteria bacterium RIFCSPLOWO2_01_FULL_38_12b</name>
    <dbReference type="NCBI Taxonomy" id="1802214"/>
    <lineage>
        <taxon>Bacteria</taxon>
        <taxon>Candidatus Staskawicziibacteriota</taxon>
    </lineage>
</organism>
<dbReference type="FunFam" id="3.40.190.10:FF:000055">
    <property type="entry name" value="Phosphate ABC transporter, phosphate-binding protein"/>
    <property type="match status" value="1"/>
</dbReference>
<accession>A0A1G2IGT7</accession>
<evidence type="ECO:0000313" key="8">
    <source>
        <dbReference type="Proteomes" id="UP000176774"/>
    </source>
</evidence>
<feature type="transmembrane region" description="Helical" evidence="5">
    <location>
        <begin position="5"/>
        <end position="22"/>
    </location>
</feature>
<feature type="domain" description="PBP" evidence="6">
    <location>
        <begin position="34"/>
        <end position="283"/>
    </location>
</feature>
<dbReference type="InterPro" id="IPR024370">
    <property type="entry name" value="PBP_domain"/>
</dbReference>
<reference evidence="7 8" key="1">
    <citation type="journal article" date="2016" name="Nat. Commun.">
        <title>Thousands of microbial genomes shed light on interconnected biogeochemical processes in an aquifer system.</title>
        <authorList>
            <person name="Anantharaman K."/>
            <person name="Brown C.T."/>
            <person name="Hug L.A."/>
            <person name="Sharon I."/>
            <person name="Castelle C.J."/>
            <person name="Probst A.J."/>
            <person name="Thomas B.C."/>
            <person name="Singh A."/>
            <person name="Wilkins M.J."/>
            <person name="Karaoz U."/>
            <person name="Brodie E.L."/>
            <person name="Williams K.H."/>
            <person name="Hubbard S.S."/>
            <person name="Banfield J.F."/>
        </authorList>
    </citation>
    <scope>NUCLEOTIDE SEQUENCE [LARGE SCALE GENOMIC DNA]</scope>
</reference>
<keyword evidence="3" id="KW-0732">Signal</keyword>
<dbReference type="GO" id="GO:0042301">
    <property type="term" value="F:phosphate ion binding"/>
    <property type="evidence" value="ECO:0007669"/>
    <property type="project" value="UniProtKB-UniRule"/>
</dbReference>
<dbReference type="PANTHER" id="PTHR30570">
    <property type="entry name" value="PERIPLASMIC PHOSPHATE BINDING COMPONENT OF PHOSPHATE ABC TRANSPORTER"/>
    <property type="match status" value="1"/>
</dbReference>
<gene>
    <name evidence="7" type="ORF">A2908_04710</name>
</gene>
<keyword evidence="4" id="KW-0592">Phosphate transport</keyword>
<dbReference type="InterPro" id="IPR050811">
    <property type="entry name" value="Phosphate_ABC_transporter"/>
</dbReference>
<evidence type="ECO:0000313" key="7">
    <source>
        <dbReference type="EMBL" id="OGZ73995.1"/>
    </source>
</evidence>
<dbReference type="NCBIfam" id="TIGR02136">
    <property type="entry name" value="ptsS_2"/>
    <property type="match status" value="1"/>
</dbReference>
<protein>
    <recommendedName>
        <fullName evidence="4">Phosphate-binding protein</fullName>
    </recommendedName>
</protein>
<evidence type="ECO:0000256" key="2">
    <source>
        <dbReference type="ARBA" id="ARBA00022448"/>
    </source>
</evidence>
<dbReference type="SUPFAM" id="SSF53850">
    <property type="entry name" value="Periplasmic binding protein-like II"/>
    <property type="match status" value="1"/>
</dbReference>
<sequence length="341" mass="37784">MKKIIISVIVIIVLAVAGFFLWQKTSSPVQNNSIVDVDGSSTVFPITEAMAEEFQKEHENIQVVVGISGTGGGFKRFCRGETHINDASRPIKEAEIQLCLENNIEYLELPIAFDGLAVMVHPSNTWVDYLTVAELKKMWEPSAQDSVLYWDQIRSGWPHKKINLYGAGADSGTYDYFTEAIVGKEGESRGDFVASEDDNVLVQGISSDPLSLGFFGFAYYHENREKLKLIPISKSGSLESAVLPNPETINDGSYSPLSRPIFIYASLKAIEQSAVSEFIDFYLHPSNAQKLVSEVGYVPFTALFYELIGKRFEAKITGSVFEKAGSQTGVTLEQLFSMEEK</sequence>
<dbReference type="Proteomes" id="UP000176774">
    <property type="component" value="Unassembled WGS sequence"/>
</dbReference>
<keyword evidence="5" id="KW-0812">Transmembrane</keyword>
<dbReference type="Gene3D" id="3.40.190.10">
    <property type="entry name" value="Periplasmic binding protein-like II"/>
    <property type="match status" value="2"/>
</dbReference>
<comment type="similarity">
    <text evidence="1 4">Belongs to the PstS family.</text>
</comment>
<dbReference type="EMBL" id="MHPA01000004">
    <property type="protein sequence ID" value="OGZ73995.1"/>
    <property type="molecule type" value="Genomic_DNA"/>
</dbReference>
<dbReference type="PANTHER" id="PTHR30570:SF1">
    <property type="entry name" value="PHOSPHATE-BINDING PROTEIN PSTS"/>
    <property type="match status" value="1"/>
</dbReference>
<comment type="function">
    <text evidence="4">Involved in the system for phosphate transport across the cytoplasmic membrane.</text>
</comment>
<evidence type="ECO:0000256" key="3">
    <source>
        <dbReference type="ARBA" id="ARBA00022729"/>
    </source>
</evidence>
<evidence type="ECO:0000259" key="6">
    <source>
        <dbReference type="Pfam" id="PF12849"/>
    </source>
</evidence>
<dbReference type="InterPro" id="IPR011862">
    <property type="entry name" value="Phos-bd"/>
</dbReference>
<name>A0A1G2IGT7_9BACT</name>
<evidence type="ECO:0000256" key="5">
    <source>
        <dbReference type="SAM" id="Phobius"/>
    </source>
</evidence>
<dbReference type="STRING" id="1802214.A2908_04710"/>
<proteinExistence type="inferred from homology"/>
<keyword evidence="5" id="KW-1133">Transmembrane helix</keyword>
<evidence type="ECO:0000256" key="1">
    <source>
        <dbReference type="ARBA" id="ARBA00008725"/>
    </source>
</evidence>
<keyword evidence="2 4" id="KW-0813">Transport</keyword>
<dbReference type="GO" id="GO:0006817">
    <property type="term" value="P:phosphate ion transport"/>
    <property type="evidence" value="ECO:0007669"/>
    <property type="project" value="UniProtKB-UniRule"/>
</dbReference>
<dbReference type="Pfam" id="PF12849">
    <property type="entry name" value="PBP_like_2"/>
    <property type="match status" value="1"/>
</dbReference>
<keyword evidence="5" id="KW-0472">Membrane</keyword>
<comment type="caution">
    <text evidence="7">The sequence shown here is derived from an EMBL/GenBank/DDBJ whole genome shotgun (WGS) entry which is preliminary data.</text>
</comment>
<dbReference type="CDD" id="cd13654">
    <property type="entry name" value="PBP2_phosphate_like_2"/>
    <property type="match status" value="1"/>
</dbReference>
<evidence type="ECO:0000256" key="4">
    <source>
        <dbReference type="RuleBase" id="RU367119"/>
    </source>
</evidence>
<dbReference type="AlphaFoldDB" id="A0A1G2IGT7"/>